<evidence type="ECO:0000256" key="13">
    <source>
        <dbReference type="ARBA" id="ARBA00030857"/>
    </source>
</evidence>
<dbReference type="AlphaFoldDB" id="A0A239TGW1"/>
<accession>A0A239TGW1</accession>
<dbReference type="EMBL" id="BKAR01000002">
    <property type="protein sequence ID" value="GEP83681.1"/>
    <property type="molecule type" value="Genomic_DNA"/>
</dbReference>
<keyword evidence="19" id="KW-1185">Reference proteome</keyword>
<evidence type="ECO:0000256" key="8">
    <source>
        <dbReference type="ARBA" id="ARBA00022576"/>
    </source>
</evidence>
<evidence type="ECO:0000256" key="3">
    <source>
        <dbReference type="ARBA" id="ARBA00005176"/>
    </source>
</evidence>
<dbReference type="NCBIfam" id="TIGR00700">
    <property type="entry name" value="GABAtrnsam"/>
    <property type="match status" value="1"/>
</dbReference>
<dbReference type="PROSITE" id="PS00600">
    <property type="entry name" value="AA_TRANSFER_CLASS_3"/>
    <property type="match status" value="1"/>
</dbReference>
<evidence type="ECO:0000256" key="6">
    <source>
        <dbReference type="ARBA" id="ARBA00012912"/>
    </source>
</evidence>
<evidence type="ECO:0000256" key="14">
    <source>
        <dbReference type="ARBA" id="ARBA00031787"/>
    </source>
</evidence>
<name>A0A239TGW1_9STAP</name>
<dbReference type="PANTHER" id="PTHR11986">
    <property type="entry name" value="AMINOTRANSFERASE CLASS III"/>
    <property type="match status" value="1"/>
</dbReference>
<evidence type="ECO:0000256" key="9">
    <source>
        <dbReference type="ARBA" id="ARBA00022679"/>
    </source>
</evidence>
<comment type="pathway">
    <text evidence="3">Amino-acid degradation; 4-aminobutanoate degradation.</text>
</comment>
<dbReference type="GO" id="GO:0009448">
    <property type="term" value="P:gamma-aminobutyric acid metabolic process"/>
    <property type="evidence" value="ECO:0007669"/>
    <property type="project" value="InterPro"/>
</dbReference>
<comment type="catalytic activity">
    <reaction evidence="1">
        <text>(S)-3-amino-2-methylpropanoate + 2-oxoglutarate = 2-methyl-3-oxopropanoate + L-glutamate</text>
        <dbReference type="Rhea" id="RHEA:13993"/>
        <dbReference type="ChEBI" id="CHEBI:16810"/>
        <dbReference type="ChEBI" id="CHEBI:29985"/>
        <dbReference type="ChEBI" id="CHEBI:57700"/>
        <dbReference type="ChEBI" id="CHEBI:58655"/>
        <dbReference type="EC" id="2.6.1.22"/>
    </reaction>
</comment>
<dbReference type="NCBIfam" id="NF005376">
    <property type="entry name" value="PRK06918.1"/>
    <property type="match status" value="1"/>
</dbReference>
<dbReference type="GO" id="GO:0042802">
    <property type="term" value="F:identical protein binding"/>
    <property type="evidence" value="ECO:0007669"/>
    <property type="project" value="TreeGrafter"/>
</dbReference>
<evidence type="ECO:0000256" key="12">
    <source>
        <dbReference type="ARBA" id="ARBA00030204"/>
    </source>
</evidence>
<dbReference type="PANTHER" id="PTHR11986:SF58">
    <property type="entry name" value="LEUCINE_METHIONINE RACEMASE"/>
    <property type="match status" value="1"/>
</dbReference>
<dbReference type="InterPro" id="IPR015424">
    <property type="entry name" value="PyrdxlP-dep_Trfase"/>
</dbReference>
<evidence type="ECO:0000313" key="19">
    <source>
        <dbReference type="Proteomes" id="UP000321736"/>
    </source>
</evidence>
<sequence length="440" mass="48037">MTLQGNQTNKEMSNQTYGELRNRYVARGVGNGNLNVAKHAEGATVTDIEGNEYIDFAAAIGTLNVGHSHPKIVEHIKEKVEDFIHPGFNVIMYESYLQLAEKLAHLTPGDFDKKVILLNSGAEAVENAVKIARKYTGRTGVVSFVRGFHGRTNLTMSMTSKVRPYKLGFGPFAPDVYQAPYPNFSEKPDKLSDEEYVDYTIQQLRDFFISAVDPETVACIVMEPVQGEGGFIIPDQKFVEAVREICNEHNIVFVADEIQSGFARTGKTFAMEHFDVAPDLMTVSKSLAAGFPLSGVVGRAEIMDSANPGELGGTYCGNPIACEAALKVIEIIEEENLNEKAEHIGAVIQDRLEALSQKVDFIGDIRRLGAMVAMEIVDPETGAPDKAKTAEIVKQANANGLLLLSAGLKGNVIRFLTPLVITDEELNKGLEILENVSTNV</sequence>
<comment type="cofactor">
    <cofactor evidence="2">
        <name>pyridoxal 5'-phosphate</name>
        <dbReference type="ChEBI" id="CHEBI:597326"/>
    </cofactor>
</comment>
<dbReference type="RefSeq" id="WP_095102684.1">
    <property type="nucleotide sequence ID" value="NZ_BKAR01000002.1"/>
</dbReference>
<dbReference type="PIRSF" id="PIRSF000521">
    <property type="entry name" value="Transaminase_4ab_Lys_Orn"/>
    <property type="match status" value="1"/>
</dbReference>
<proteinExistence type="inferred from homology"/>
<evidence type="ECO:0000256" key="2">
    <source>
        <dbReference type="ARBA" id="ARBA00001933"/>
    </source>
</evidence>
<dbReference type="InterPro" id="IPR015422">
    <property type="entry name" value="PyrdxlP-dep_Trfase_small"/>
</dbReference>
<protein>
    <recommendedName>
        <fullName evidence="13">(S)-3-amino-2-methylpropionate transaminase</fullName>
        <ecNumber evidence="6">2.6.1.19</ecNumber>
        <ecNumber evidence="5">2.6.1.22</ecNumber>
    </recommendedName>
    <alternativeName>
        <fullName evidence="14">GABA aminotransferase</fullName>
    </alternativeName>
    <alternativeName>
        <fullName evidence="12">Gamma-amino-N-butyrate transaminase</fullName>
    </alternativeName>
    <alternativeName>
        <fullName evidence="16">Glutamate:succinic semialdehyde transaminase</fullName>
    </alternativeName>
    <alternativeName>
        <fullName evidence="11">L-AIBAT</fullName>
    </alternativeName>
</protein>
<evidence type="ECO:0000256" key="11">
    <source>
        <dbReference type="ARBA" id="ARBA00029760"/>
    </source>
</evidence>
<dbReference type="SUPFAM" id="SSF53383">
    <property type="entry name" value="PLP-dependent transferases"/>
    <property type="match status" value="1"/>
</dbReference>
<comment type="caution">
    <text evidence="18">The sequence shown here is derived from an EMBL/GenBank/DDBJ whole genome shotgun (WGS) entry which is preliminary data.</text>
</comment>
<evidence type="ECO:0000256" key="17">
    <source>
        <dbReference type="RuleBase" id="RU003560"/>
    </source>
</evidence>
<evidence type="ECO:0000256" key="10">
    <source>
        <dbReference type="ARBA" id="ARBA00022898"/>
    </source>
</evidence>
<gene>
    <name evidence="18" type="primary">gabT</name>
    <name evidence="18" type="ORF">SPI02_02660</name>
</gene>
<dbReference type="InterPro" id="IPR015421">
    <property type="entry name" value="PyrdxlP-dep_Trfase_major"/>
</dbReference>
<keyword evidence="8 18" id="KW-0032">Aminotransferase</keyword>
<dbReference type="Proteomes" id="UP000321736">
    <property type="component" value="Unassembled WGS sequence"/>
</dbReference>
<dbReference type="Gene3D" id="3.90.1150.10">
    <property type="entry name" value="Aspartate Aminotransferase, domain 1"/>
    <property type="match status" value="1"/>
</dbReference>
<keyword evidence="7" id="KW-0963">Cytoplasm</keyword>
<keyword evidence="9 18" id="KW-0808">Transferase</keyword>
<evidence type="ECO:0000256" key="16">
    <source>
        <dbReference type="ARBA" id="ARBA00050054"/>
    </source>
</evidence>
<dbReference type="InterPro" id="IPR050103">
    <property type="entry name" value="Class-III_PLP-dep_AT"/>
</dbReference>
<dbReference type="OrthoDB" id="9807885at2"/>
<comment type="similarity">
    <text evidence="4 17">Belongs to the class-III pyridoxal-phosphate-dependent aminotransferase family.</text>
</comment>
<comment type="catalytic activity">
    <reaction evidence="15">
        <text>4-aminobutanoate + 2-oxoglutarate = succinate semialdehyde + L-glutamate</text>
        <dbReference type="Rhea" id="RHEA:23352"/>
        <dbReference type="ChEBI" id="CHEBI:16810"/>
        <dbReference type="ChEBI" id="CHEBI:29985"/>
        <dbReference type="ChEBI" id="CHEBI:57706"/>
        <dbReference type="ChEBI" id="CHEBI:59888"/>
        <dbReference type="EC" id="2.6.1.19"/>
    </reaction>
</comment>
<reference evidence="18 19" key="1">
    <citation type="submission" date="2019-07" db="EMBL/GenBank/DDBJ databases">
        <title>Whole genome shotgun sequence of Staphylococcus piscifermentans NBRC 109625.</title>
        <authorList>
            <person name="Hosoyama A."/>
            <person name="Uohara A."/>
            <person name="Ohji S."/>
            <person name="Ichikawa N."/>
        </authorList>
    </citation>
    <scope>NUCLEOTIDE SEQUENCE [LARGE SCALE GENOMIC DNA]</scope>
    <source>
        <strain evidence="18 19">NBRC 109625</strain>
    </source>
</reference>
<dbReference type="GO" id="GO:0047298">
    <property type="term" value="F:(S)-3-amino-2-methylpropionate transaminase activity"/>
    <property type="evidence" value="ECO:0007669"/>
    <property type="project" value="UniProtKB-EC"/>
</dbReference>
<organism evidence="18 19">
    <name type="scientific">Staphylococcus piscifermentans</name>
    <dbReference type="NCBI Taxonomy" id="70258"/>
    <lineage>
        <taxon>Bacteria</taxon>
        <taxon>Bacillati</taxon>
        <taxon>Bacillota</taxon>
        <taxon>Bacilli</taxon>
        <taxon>Bacillales</taxon>
        <taxon>Staphylococcaceae</taxon>
        <taxon>Staphylococcus</taxon>
    </lineage>
</organism>
<keyword evidence="10 17" id="KW-0663">Pyridoxal phosphate</keyword>
<evidence type="ECO:0000256" key="15">
    <source>
        <dbReference type="ARBA" id="ARBA00048021"/>
    </source>
</evidence>
<dbReference type="CDD" id="cd00610">
    <property type="entry name" value="OAT_like"/>
    <property type="match status" value="1"/>
</dbReference>
<dbReference type="InterPro" id="IPR004632">
    <property type="entry name" value="4NH2But_aminotransferase_bac"/>
</dbReference>
<dbReference type="FunFam" id="3.40.640.10:FF:000013">
    <property type="entry name" value="4-aminobutyrate aminotransferase"/>
    <property type="match status" value="1"/>
</dbReference>
<dbReference type="Gene3D" id="3.40.640.10">
    <property type="entry name" value="Type I PLP-dependent aspartate aminotransferase-like (Major domain)"/>
    <property type="match status" value="1"/>
</dbReference>
<dbReference type="InterPro" id="IPR049704">
    <property type="entry name" value="Aminotrans_3_PPA_site"/>
</dbReference>
<evidence type="ECO:0000256" key="7">
    <source>
        <dbReference type="ARBA" id="ARBA00022490"/>
    </source>
</evidence>
<evidence type="ECO:0000256" key="4">
    <source>
        <dbReference type="ARBA" id="ARBA00008954"/>
    </source>
</evidence>
<evidence type="ECO:0000256" key="5">
    <source>
        <dbReference type="ARBA" id="ARBA00012876"/>
    </source>
</evidence>
<evidence type="ECO:0000256" key="1">
    <source>
        <dbReference type="ARBA" id="ARBA00001750"/>
    </source>
</evidence>
<evidence type="ECO:0000313" key="18">
    <source>
        <dbReference type="EMBL" id="GEP83681.1"/>
    </source>
</evidence>
<dbReference type="InterPro" id="IPR005814">
    <property type="entry name" value="Aminotrans_3"/>
</dbReference>
<dbReference type="Pfam" id="PF00202">
    <property type="entry name" value="Aminotran_3"/>
    <property type="match status" value="1"/>
</dbReference>
<dbReference type="GO" id="GO:0034386">
    <property type="term" value="F:4-aminobutyrate:2-oxoglutarate transaminase activity"/>
    <property type="evidence" value="ECO:0007669"/>
    <property type="project" value="UniProtKB-EC"/>
</dbReference>
<dbReference type="GO" id="GO:0030170">
    <property type="term" value="F:pyridoxal phosphate binding"/>
    <property type="evidence" value="ECO:0007669"/>
    <property type="project" value="InterPro"/>
</dbReference>
<dbReference type="EC" id="2.6.1.19" evidence="6"/>
<dbReference type="EC" id="2.6.1.22" evidence="5"/>